<dbReference type="PANTHER" id="PTHR11122:SF13">
    <property type="entry name" value="GLUCOSE-6-PHOSPHATE 1-EPIMERASE"/>
    <property type="match status" value="1"/>
</dbReference>
<dbReference type="InterPro" id="IPR008183">
    <property type="entry name" value="Aldose_1/G6P_1-epimerase"/>
</dbReference>
<dbReference type="PIRSF" id="PIRSF016020">
    <property type="entry name" value="PHexose_mutarotase"/>
    <property type="match status" value="1"/>
</dbReference>
<name>A0A6N2SY00_9ACTO</name>
<evidence type="ECO:0000256" key="5">
    <source>
        <dbReference type="PIRSR" id="PIRSR016020-1"/>
    </source>
</evidence>
<dbReference type="Gene3D" id="2.70.98.10">
    <property type="match status" value="1"/>
</dbReference>
<comment type="similarity">
    <text evidence="2 4">Belongs to the glucose-6-phosphate 1-epimerase family.</text>
</comment>
<dbReference type="InterPro" id="IPR014718">
    <property type="entry name" value="GH-type_carb-bd"/>
</dbReference>
<dbReference type="AlphaFoldDB" id="A0A6N2SY00"/>
<dbReference type="InterPro" id="IPR011013">
    <property type="entry name" value="Gal_mutarotase_sf_dom"/>
</dbReference>
<dbReference type="SUPFAM" id="SSF74650">
    <property type="entry name" value="Galactose mutarotase-like"/>
    <property type="match status" value="1"/>
</dbReference>
<reference evidence="6" key="1">
    <citation type="submission" date="2019-11" db="EMBL/GenBank/DDBJ databases">
        <authorList>
            <person name="Feng L."/>
        </authorList>
    </citation>
    <scope>NUCLEOTIDE SEQUENCE</scope>
    <source>
        <strain evidence="6">AodontolyticusLFYP35</strain>
    </source>
</reference>
<evidence type="ECO:0000256" key="1">
    <source>
        <dbReference type="ARBA" id="ARBA00001096"/>
    </source>
</evidence>
<dbReference type="EC" id="5.1.3.15" evidence="4"/>
<dbReference type="PANTHER" id="PTHR11122">
    <property type="entry name" value="APOSPORY-ASSOCIATED PROTEIN C-RELATED"/>
    <property type="match status" value="1"/>
</dbReference>
<dbReference type="GO" id="GO:0005975">
    <property type="term" value="P:carbohydrate metabolic process"/>
    <property type="evidence" value="ECO:0007669"/>
    <property type="project" value="InterPro"/>
</dbReference>
<evidence type="ECO:0000256" key="4">
    <source>
        <dbReference type="PIRNR" id="PIRNR016020"/>
    </source>
</evidence>
<gene>
    <name evidence="6" type="primary">yeaD</name>
    <name evidence="6" type="ORF">AOLFYP35_01096</name>
</gene>
<organism evidence="6">
    <name type="scientific">Schaalia odontolytica</name>
    <dbReference type="NCBI Taxonomy" id="1660"/>
    <lineage>
        <taxon>Bacteria</taxon>
        <taxon>Bacillati</taxon>
        <taxon>Actinomycetota</taxon>
        <taxon>Actinomycetes</taxon>
        <taxon>Actinomycetales</taxon>
        <taxon>Actinomycetaceae</taxon>
        <taxon>Schaalia</taxon>
    </lineage>
</organism>
<dbReference type="EMBL" id="CACRSM010000002">
    <property type="protein sequence ID" value="VYS98463.1"/>
    <property type="molecule type" value="Genomic_DNA"/>
</dbReference>
<sequence>MRRYSRYPCPMTNRRVYRASNDCCDASFSDSGAQVLTWQPSGTEPVLWLSERSLPWASTPARGGIPICAPWFGVATASLAAPGSEAQNHGFLRNATWELAERSDSHAILEFVYKPSTNAEMAKFPHRFTSKLEVTFGEELHLVLSMKNTDDEAFYVDEALHSYFNVSDVREIFIHGLDGANELDTVRDTQGIHEGPLSFTKGRVDSIFDTSNGAIIEDPGFKRRIIIEKEHSASTIVWNPAESKAADMHHEDWKHFVCVEVGNVRRNALLLRPGQSHWMSLTIKVEELA</sequence>
<dbReference type="InterPro" id="IPR025532">
    <property type="entry name" value="G6P_1-epimerase"/>
</dbReference>
<evidence type="ECO:0000313" key="6">
    <source>
        <dbReference type="EMBL" id="VYS98463.1"/>
    </source>
</evidence>
<feature type="active site" evidence="5">
    <location>
        <position position="260"/>
    </location>
</feature>
<dbReference type="GO" id="GO:0047938">
    <property type="term" value="F:glucose-6-phosphate 1-epimerase activity"/>
    <property type="evidence" value="ECO:0007669"/>
    <property type="project" value="UniProtKB-UniRule"/>
</dbReference>
<comment type="catalytic activity">
    <reaction evidence="1">
        <text>alpha-D-glucose 6-phosphate = beta-D-glucose 6-phosphate</text>
        <dbReference type="Rhea" id="RHEA:16249"/>
        <dbReference type="ChEBI" id="CHEBI:58225"/>
        <dbReference type="ChEBI" id="CHEBI:58247"/>
        <dbReference type="EC" id="5.1.3.15"/>
    </reaction>
</comment>
<protein>
    <recommendedName>
        <fullName evidence="4">Putative glucose-6-phosphate 1-epimerase</fullName>
        <ecNumber evidence="4">5.1.3.15</ecNumber>
    </recommendedName>
</protein>
<dbReference type="GO" id="GO:0030246">
    <property type="term" value="F:carbohydrate binding"/>
    <property type="evidence" value="ECO:0007669"/>
    <property type="project" value="UniProtKB-UniRule"/>
</dbReference>
<proteinExistence type="inferred from homology"/>
<keyword evidence="3 4" id="KW-0413">Isomerase</keyword>
<evidence type="ECO:0000256" key="3">
    <source>
        <dbReference type="ARBA" id="ARBA00023235"/>
    </source>
</evidence>
<feature type="active site" evidence="5">
    <location>
        <position position="161"/>
    </location>
</feature>
<dbReference type="Pfam" id="PF01263">
    <property type="entry name" value="Aldose_epim"/>
    <property type="match status" value="1"/>
</dbReference>
<evidence type="ECO:0000256" key="2">
    <source>
        <dbReference type="ARBA" id="ARBA00005866"/>
    </source>
</evidence>
<accession>A0A6N2SY00</accession>
<dbReference type="CDD" id="cd09020">
    <property type="entry name" value="D-hex-6-P-epi_like"/>
    <property type="match status" value="1"/>
</dbReference>